<evidence type="ECO:0000313" key="1">
    <source>
        <dbReference type="EMBL" id="KKL60767.1"/>
    </source>
</evidence>
<comment type="caution">
    <text evidence="1">The sequence shown here is derived from an EMBL/GenBank/DDBJ whole genome shotgun (WGS) entry which is preliminary data.</text>
</comment>
<dbReference type="EMBL" id="LAZR01029040">
    <property type="protein sequence ID" value="KKL60767.1"/>
    <property type="molecule type" value="Genomic_DNA"/>
</dbReference>
<proteinExistence type="predicted"/>
<dbReference type="InterPro" id="IPR037257">
    <property type="entry name" value="T2SS_E_N_sf"/>
</dbReference>
<gene>
    <name evidence="1" type="ORF">LCGC14_2202050</name>
</gene>
<dbReference type="AlphaFoldDB" id="A0A0F9GCB6"/>
<dbReference type="Gene3D" id="1.10.40.70">
    <property type="match status" value="1"/>
</dbReference>
<protein>
    <recommendedName>
        <fullName evidence="2">Type II secretion system protein GspE N-terminal domain-containing protein</fullName>
    </recommendedName>
</protein>
<reference evidence="1" key="1">
    <citation type="journal article" date="2015" name="Nature">
        <title>Complex archaea that bridge the gap between prokaryotes and eukaryotes.</title>
        <authorList>
            <person name="Spang A."/>
            <person name="Saw J.H."/>
            <person name="Jorgensen S.L."/>
            <person name="Zaremba-Niedzwiedzka K."/>
            <person name="Martijn J."/>
            <person name="Lind A.E."/>
            <person name="van Eijk R."/>
            <person name="Schleper C."/>
            <person name="Guy L."/>
            <person name="Ettema T.J."/>
        </authorList>
    </citation>
    <scope>NUCLEOTIDE SEQUENCE</scope>
</reference>
<organism evidence="1">
    <name type="scientific">marine sediment metagenome</name>
    <dbReference type="NCBI Taxonomy" id="412755"/>
    <lineage>
        <taxon>unclassified sequences</taxon>
        <taxon>metagenomes</taxon>
        <taxon>ecological metagenomes</taxon>
    </lineage>
</organism>
<feature type="non-terminal residue" evidence="1">
    <location>
        <position position="72"/>
    </location>
</feature>
<evidence type="ECO:0008006" key="2">
    <source>
        <dbReference type="Google" id="ProtNLM"/>
    </source>
</evidence>
<accession>A0A0F9GCB6</accession>
<dbReference type="SUPFAM" id="SSF160246">
    <property type="entry name" value="EspE N-terminal domain-like"/>
    <property type="match status" value="1"/>
</dbReference>
<name>A0A0F9GCB6_9ZZZZ</name>
<sequence length="72" mass="7998">MISIDTDQKLQLGQLLVKNGALTEDQLAEALRLQHEDGNRLLLGEVLVQRGFSSEEQIMECLALGYGIPFAR</sequence>